<name>T1BGZ4_9ZZZZ</name>
<reference evidence="6" key="1">
    <citation type="submission" date="2013-08" db="EMBL/GenBank/DDBJ databases">
        <authorList>
            <person name="Mendez C."/>
            <person name="Richter M."/>
            <person name="Ferrer M."/>
            <person name="Sanchez J."/>
        </authorList>
    </citation>
    <scope>NUCLEOTIDE SEQUENCE</scope>
</reference>
<comment type="caution">
    <text evidence="6">The sequence shown here is derived from an EMBL/GenBank/DDBJ whole genome shotgun (WGS) entry which is preliminary data.</text>
</comment>
<keyword evidence="4" id="KW-0560">Oxidoreductase</keyword>
<dbReference type="PANTHER" id="PTHR43624">
    <property type="entry name" value="ELECTRON TRANSFER FLAVOPROTEIN-QUINONE OXIDOREDUCTASE YDIS-RELATED"/>
    <property type="match status" value="1"/>
</dbReference>
<evidence type="ECO:0000259" key="5">
    <source>
        <dbReference type="Pfam" id="PF01266"/>
    </source>
</evidence>
<dbReference type="InterPro" id="IPR039651">
    <property type="entry name" value="FixC-like"/>
</dbReference>
<dbReference type="Pfam" id="PF01266">
    <property type="entry name" value="DAO"/>
    <property type="match status" value="1"/>
</dbReference>
<protein>
    <submittedName>
        <fullName evidence="6">FixC protein</fullName>
    </submittedName>
</protein>
<dbReference type="SUPFAM" id="SSF51905">
    <property type="entry name" value="FAD/NAD(P)-binding domain"/>
    <property type="match status" value="1"/>
</dbReference>
<feature type="domain" description="FAD dependent oxidoreductase" evidence="5">
    <location>
        <begin position="6"/>
        <end position="55"/>
    </location>
</feature>
<dbReference type="InterPro" id="IPR036188">
    <property type="entry name" value="FAD/NAD-bd_sf"/>
</dbReference>
<dbReference type="EMBL" id="AUZZ01000174">
    <property type="protein sequence ID" value="EQD68922.1"/>
    <property type="molecule type" value="Genomic_DNA"/>
</dbReference>
<evidence type="ECO:0000256" key="1">
    <source>
        <dbReference type="ARBA" id="ARBA00001974"/>
    </source>
</evidence>
<dbReference type="PANTHER" id="PTHR43624:SF2">
    <property type="entry name" value="ELECTRON TRANSFER FLAVOPROTEIN-QUINONE OXIDOREDUCTASE YDIS-RELATED"/>
    <property type="match status" value="1"/>
</dbReference>
<comment type="cofactor">
    <cofactor evidence="1">
        <name>FAD</name>
        <dbReference type="ChEBI" id="CHEBI:57692"/>
    </cofactor>
</comment>
<keyword evidence="2" id="KW-0285">Flavoprotein</keyword>
<dbReference type="PRINTS" id="PR00411">
    <property type="entry name" value="PNDRDTASEI"/>
</dbReference>
<sequence length="241" mass="25586">MGDDFDAIVVGAGMAGSAAAIRLAQGGANVLLLERGAEPGAKNLSGGVLWGNDLARILPRWADEMPVERHLVRKRFGFLTAESAVSFDLDDGRWRNPPFAAHTVLRARTDAWLAQQAEAAGVTVVPAVPVDRLNWDGSTVRGVVQGGETMTAPVTILADGANSRLALNTPIRPAPRLSAAATELGVKEVYRLDAGRIEERFVLRPGEGHAEEWVTGLFPPGVMGGGFLYTNRDTLSVGVIL</sequence>
<proteinExistence type="predicted"/>
<reference evidence="6" key="2">
    <citation type="journal article" date="2014" name="ISME J.">
        <title>Microbial stratification in low pH oxic and suboxic macroscopic growths along an acid mine drainage.</title>
        <authorList>
            <person name="Mendez-Garcia C."/>
            <person name="Mesa V."/>
            <person name="Sprenger R.R."/>
            <person name="Richter M."/>
            <person name="Diez M.S."/>
            <person name="Solano J."/>
            <person name="Bargiela R."/>
            <person name="Golyshina O.V."/>
            <person name="Manteca A."/>
            <person name="Ramos J.L."/>
            <person name="Gallego J.R."/>
            <person name="Llorente I."/>
            <person name="Martins Dos Santos V.A."/>
            <person name="Jensen O.N."/>
            <person name="Pelaez A.I."/>
            <person name="Sanchez J."/>
            <person name="Ferrer M."/>
        </authorList>
    </citation>
    <scope>NUCLEOTIDE SEQUENCE</scope>
</reference>
<keyword evidence="3" id="KW-0274">FAD</keyword>
<feature type="non-terminal residue" evidence="6">
    <location>
        <position position="241"/>
    </location>
</feature>
<organism evidence="6">
    <name type="scientific">mine drainage metagenome</name>
    <dbReference type="NCBI Taxonomy" id="410659"/>
    <lineage>
        <taxon>unclassified sequences</taxon>
        <taxon>metagenomes</taxon>
        <taxon>ecological metagenomes</taxon>
    </lineage>
</organism>
<evidence type="ECO:0000256" key="4">
    <source>
        <dbReference type="ARBA" id="ARBA00023002"/>
    </source>
</evidence>
<accession>T1BGZ4</accession>
<dbReference type="GO" id="GO:0016491">
    <property type="term" value="F:oxidoreductase activity"/>
    <property type="evidence" value="ECO:0007669"/>
    <property type="project" value="UniProtKB-KW"/>
</dbReference>
<gene>
    <name evidence="6" type="ORF">B2A_00245</name>
</gene>
<dbReference type="AlphaFoldDB" id="T1BGZ4"/>
<dbReference type="Gene3D" id="3.50.50.60">
    <property type="entry name" value="FAD/NAD(P)-binding domain"/>
    <property type="match status" value="1"/>
</dbReference>
<evidence type="ECO:0000256" key="2">
    <source>
        <dbReference type="ARBA" id="ARBA00022630"/>
    </source>
</evidence>
<evidence type="ECO:0000256" key="3">
    <source>
        <dbReference type="ARBA" id="ARBA00022827"/>
    </source>
</evidence>
<dbReference type="InterPro" id="IPR006076">
    <property type="entry name" value="FAD-dep_OxRdtase"/>
</dbReference>
<evidence type="ECO:0000313" key="6">
    <source>
        <dbReference type="EMBL" id="EQD68922.1"/>
    </source>
</evidence>